<organism evidence="2 3">
    <name type="scientific">Mycena rosella</name>
    <name type="common">Pink bonnet</name>
    <name type="synonym">Agaricus rosellus</name>
    <dbReference type="NCBI Taxonomy" id="1033263"/>
    <lineage>
        <taxon>Eukaryota</taxon>
        <taxon>Fungi</taxon>
        <taxon>Dikarya</taxon>
        <taxon>Basidiomycota</taxon>
        <taxon>Agaricomycotina</taxon>
        <taxon>Agaricomycetes</taxon>
        <taxon>Agaricomycetidae</taxon>
        <taxon>Agaricales</taxon>
        <taxon>Marasmiineae</taxon>
        <taxon>Mycenaceae</taxon>
        <taxon>Mycena</taxon>
    </lineage>
</organism>
<dbReference type="EMBL" id="JARKIE010000144">
    <property type="protein sequence ID" value="KAJ7676281.1"/>
    <property type="molecule type" value="Genomic_DNA"/>
</dbReference>
<comment type="caution">
    <text evidence="2">The sequence shown here is derived from an EMBL/GenBank/DDBJ whole genome shotgun (WGS) entry which is preliminary data.</text>
</comment>
<keyword evidence="3" id="KW-1185">Reference proteome</keyword>
<evidence type="ECO:0000256" key="1">
    <source>
        <dbReference type="SAM" id="MobiDB-lite"/>
    </source>
</evidence>
<name>A0AAD7GAL2_MYCRO</name>
<proteinExistence type="predicted"/>
<sequence>MCIPCFLPCWEPNPDLEPIFLICSIRCSVNNYLHTVLAYVNDAPTITDTSVRSVIYCHTRGPTGYPFLLVRLLHPDYPTSPIRFKFQARKGAAALCLGYIGQTERELIGTRHYNMYYTMVFPAGITLHWHSGNPSILDLLVVAGLTTEHNHLGIGYPSTLFLALKALFDGLVTSSSKRHSTIVGPMANGPTEEIKNAVVAAFPARQQRIHEEIVCRSRGLSNTYYEGDSEDRLQGVDLCRESASETTEREPCGSQQAEALLAVDREEKGGWGPFRGLRKARNRGRKMNPGEVGVQTDMRCAQLHQDAALQTAQVRVHPRDRVGWSGTVEEGTVAQWPGDVYHSVSHRALSLDRRGRKPRLSPPDPLQEHMARRLPLILQRPGQKYEKPVPSDARLSAEKH</sequence>
<dbReference type="AlphaFoldDB" id="A0AAD7GAL2"/>
<accession>A0AAD7GAL2</accession>
<dbReference type="Proteomes" id="UP001221757">
    <property type="component" value="Unassembled WGS sequence"/>
</dbReference>
<feature type="compositionally biased region" description="Basic and acidic residues" evidence="1">
    <location>
        <begin position="383"/>
        <end position="400"/>
    </location>
</feature>
<protein>
    <submittedName>
        <fullName evidence="2">Uncharacterized protein</fullName>
    </submittedName>
</protein>
<gene>
    <name evidence="2" type="ORF">B0H17DRAFT_1140001</name>
</gene>
<feature type="region of interest" description="Disordered" evidence="1">
    <location>
        <begin position="348"/>
        <end position="400"/>
    </location>
</feature>
<evidence type="ECO:0000313" key="2">
    <source>
        <dbReference type="EMBL" id="KAJ7676281.1"/>
    </source>
</evidence>
<evidence type="ECO:0000313" key="3">
    <source>
        <dbReference type="Proteomes" id="UP001221757"/>
    </source>
</evidence>
<reference evidence="2" key="1">
    <citation type="submission" date="2023-03" db="EMBL/GenBank/DDBJ databases">
        <title>Massive genome expansion in bonnet fungi (Mycena s.s.) driven by repeated elements and novel gene families across ecological guilds.</title>
        <authorList>
            <consortium name="Lawrence Berkeley National Laboratory"/>
            <person name="Harder C.B."/>
            <person name="Miyauchi S."/>
            <person name="Viragh M."/>
            <person name="Kuo A."/>
            <person name="Thoen E."/>
            <person name="Andreopoulos B."/>
            <person name="Lu D."/>
            <person name="Skrede I."/>
            <person name="Drula E."/>
            <person name="Henrissat B."/>
            <person name="Morin E."/>
            <person name="Kohler A."/>
            <person name="Barry K."/>
            <person name="LaButti K."/>
            <person name="Morin E."/>
            <person name="Salamov A."/>
            <person name="Lipzen A."/>
            <person name="Mereny Z."/>
            <person name="Hegedus B."/>
            <person name="Baldrian P."/>
            <person name="Stursova M."/>
            <person name="Weitz H."/>
            <person name="Taylor A."/>
            <person name="Grigoriev I.V."/>
            <person name="Nagy L.G."/>
            <person name="Martin F."/>
            <person name="Kauserud H."/>
        </authorList>
    </citation>
    <scope>NUCLEOTIDE SEQUENCE</scope>
    <source>
        <strain evidence="2">CBHHK067</strain>
    </source>
</reference>